<evidence type="ECO:0000256" key="1">
    <source>
        <dbReference type="SAM" id="Phobius"/>
    </source>
</evidence>
<organism evidence="2 3">
    <name type="scientific">Streptomyces chrestomyceticus</name>
    <dbReference type="NCBI Taxonomy" id="68185"/>
    <lineage>
        <taxon>Bacteria</taxon>
        <taxon>Bacillati</taxon>
        <taxon>Actinomycetota</taxon>
        <taxon>Actinomycetes</taxon>
        <taxon>Kitasatosporales</taxon>
        <taxon>Streptomycetaceae</taxon>
        <taxon>Streptomyces</taxon>
    </lineage>
</organism>
<keyword evidence="1" id="KW-0472">Membrane</keyword>
<dbReference type="InterPro" id="IPR052524">
    <property type="entry name" value="MFS_Cyanate_Porter"/>
</dbReference>
<evidence type="ECO:0000313" key="2">
    <source>
        <dbReference type="EMBL" id="MEF3113574.1"/>
    </source>
</evidence>
<keyword evidence="1" id="KW-0812">Transmembrane</keyword>
<comment type="caution">
    <text evidence="2">The sequence shown here is derived from an EMBL/GenBank/DDBJ whole genome shotgun (WGS) entry which is preliminary data.</text>
</comment>
<sequence>MPRSPWPVASPYWRRPPALSVLACTLLGLGGGACLVLALTFQSERAGSSGEAAAPAGMAQSVGYLVAAAGPLHLGILHDSTGSWTLPLVVLVVLSAAMASAGYGAGRNRLGRCSAR</sequence>
<proteinExistence type="predicted"/>
<dbReference type="EMBL" id="JAVFKM010000004">
    <property type="protein sequence ID" value="MEF3113574.1"/>
    <property type="molecule type" value="Genomic_DNA"/>
</dbReference>
<dbReference type="RefSeq" id="WP_331786193.1">
    <property type="nucleotide sequence ID" value="NZ_JAVFKM010000004.1"/>
</dbReference>
<name>A0ABU7WRB4_9ACTN</name>
<dbReference type="Gene3D" id="1.20.1250.20">
    <property type="entry name" value="MFS general substrate transporter like domains"/>
    <property type="match status" value="1"/>
</dbReference>
<dbReference type="SUPFAM" id="SSF103473">
    <property type="entry name" value="MFS general substrate transporter"/>
    <property type="match status" value="1"/>
</dbReference>
<dbReference type="PANTHER" id="PTHR23523:SF2">
    <property type="entry name" value="2-NITROIMIDAZOLE TRANSPORTER"/>
    <property type="match status" value="1"/>
</dbReference>
<protein>
    <submittedName>
        <fullName evidence="2">Uncharacterized protein</fullName>
    </submittedName>
</protein>
<reference evidence="2 3" key="1">
    <citation type="submission" date="2023-08" db="EMBL/GenBank/DDBJ databases">
        <authorList>
            <person name="Sharma P."/>
            <person name="Verma V."/>
            <person name="Mohan M.K."/>
            <person name="Dubey A.K."/>
        </authorList>
    </citation>
    <scope>NUCLEOTIDE SEQUENCE [LARGE SCALE GENOMIC DNA]</scope>
    <source>
        <strain evidence="2 3">ADP4</strain>
    </source>
</reference>
<accession>A0ABU7WRB4</accession>
<dbReference type="InterPro" id="IPR036259">
    <property type="entry name" value="MFS_trans_sf"/>
</dbReference>
<gene>
    <name evidence="2" type="ORF">RB636_10240</name>
</gene>
<dbReference type="PROSITE" id="PS51257">
    <property type="entry name" value="PROKAR_LIPOPROTEIN"/>
    <property type="match status" value="1"/>
</dbReference>
<keyword evidence="1" id="KW-1133">Transmembrane helix</keyword>
<feature type="transmembrane region" description="Helical" evidence="1">
    <location>
        <begin position="84"/>
        <end position="106"/>
    </location>
</feature>
<evidence type="ECO:0000313" key="3">
    <source>
        <dbReference type="Proteomes" id="UP001348265"/>
    </source>
</evidence>
<keyword evidence="3" id="KW-1185">Reference proteome</keyword>
<dbReference type="Proteomes" id="UP001348265">
    <property type="component" value="Unassembled WGS sequence"/>
</dbReference>
<dbReference type="PANTHER" id="PTHR23523">
    <property type="match status" value="1"/>
</dbReference>